<dbReference type="AlphaFoldDB" id="A0A0E9R0L1"/>
<sequence>MQALEQPDPVCVHHTGTLQAFSRFSYSERLTQPFFIHSCSWMYTEAMQVKYLA</sequence>
<reference evidence="1" key="1">
    <citation type="submission" date="2014-11" db="EMBL/GenBank/DDBJ databases">
        <authorList>
            <person name="Amaro Gonzalez C."/>
        </authorList>
    </citation>
    <scope>NUCLEOTIDE SEQUENCE</scope>
</reference>
<accession>A0A0E9R0L1</accession>
<reference evidence="1" key="2">
    <citation type="journal article" date="2015" name="Fish Shellfish Immunol.">
        <title>Early steps in the European eel (Anguilla anguilla)-Vibrio vulnificus interaction in the gills: Role of the RtxA13 toxin.</title>
        <authorList>
            <person name="Callol A."/>
            <person name="Pajuelo D."/>
            <person name="Ebbesson L."/>
            <person name="Teles M."/>
            <person name="MacKenzie S."/>
            <person name="Amaro C."/>
        </authorList>
    </citation>
    <scope>NUCLEOTIDE SEQUENCE</scope>
</reference>
<dbReference type="EMBL" id="GBXM01086310">
    <property type="protein sequence ID" value="JAH22267.1"/>
    <property type="molecule type" value="Transcribed_RNA"/>
</dbReference>
<name>A0A0E9R0L1_ANGAN</name>
<protein>
    <submittedName>
        <fullName evidence="1">Uncharacterized protein</fullName>
    </submittedName>
</protein>
<evidence type="ECO:0000313" key="1">
    <source>
        <dbReference type="EMBL" id="JAH22267.1"/>
    </source>
</evidence>
<proteinExistence type="predicted"/>
<organism evidence="1">
    <name type="scientific">Anguilla anguilla</name>
    <name type="common">European freshwater eel</name>
    <name type="synonym">Muraena anguilla</name>
    <dbReference type="NCBI Taxonomy" id="7936"/>
    <lineage>
        <taxon>Eukaryota</taxon>
        <taxon>Metazoa</taxon>
        <taxon>Chordata</taxon>
        <taxon>Craniata</taxon>
        <taxon>Vertebrata</taxon>
        <taxon>Euteleostomi</taxon>
        <taxon>Actinopterygii</taxon>
        <taxon>Neopterygii</taxon>
        <taxon>Teleostei</taxon>
        <taxon>Anguilliformes</taxon>
        <taxon>Anguillidae</taxon>
        <taxon>Anguilla</taxon>
    </lineage>
</organism>